<organism evidence="13 14">
    <name type="scientific">Oncorhynchus mykiss</name>
    <name type="common">Rainbow trout</name>
    <name type="synonym">Salmo gairdneri</name>
    <dbReference type="NCBI Taxonomy" id="8022"/>
    <lineage>
        <taxon>Eukaryota</taxon>
        <taxon>Metazoa</taxon>
        <taxon>Chordata</taxon>
        <taxon>Craniata</taxon>
        <taxon>Vertebrata</taxon>
        <taxon>Euteleostomi</taxon>
        <taxon>Actinopterygii</taxon>
        <taxon>Neopterygii</taxon>
        <taxon>Teleostei</taxon>
        <taxon>Protacanthopterygii</taxon>
        <taxon>Salmoniformes</taxon>
        <taxon>Salmonidae</taxon>
        <taxon>Salmoninae</taxon>
        <taxon>Oncorhynchus</taxon>
    </lineage>
</organism>
<reference evidence="13" key="3">
    <citation type="submission" date="2025-09" db="UniProtKB">
        <authorList>
            <consortium name="Ensembl"/>
        </authorList>
    </citation>
    <scope>IDENTIFICATION</scope>
</reference>
<accession>A0A8C7U8L8</accession>
<dbReference type="PRINTS" id="PR00205">
    <property type="entry name" value="CADHERIN"/>
</dbReference>
<dbReference type="GO" id="GO:0005886">
    <property type="term" value="C:plasma membrane"/>
    <property type="evidence" value="ECO:0007669"/>
    <property type="project" value="UniProtKB-SubCell"/>
</dbReference>
<dbReference type="SUPFAM" id="SSF49313">
    <property type="entry name" value="Cadherin-like"/>
    <property type="match status" value="4"/>
</dbReference>
<evidence type="ECO:0000256" key="6">
    <source>
        <dbReference type="ARBA" id="ARBA00022837"/>
    </source>
</evidence>
<dbReference type="FunFam" id="2.60.40.60:FF:000018">
    <property type="entry name" value="Protocadherin gamma c3"/>
    <property type="match status" value="1"/>
</dbReference>
<dbReference type="PANTHER" id="PTHR24028:SF236">
    <property type="entry name" value="PROTOCADHERIN GAMMA-C3"/>
    <property type="match status" value="1"/>
</dbReference>
<reference evidence="13" key="1">
    <citation type="submission" date="2020-07" db="EMBL/GenBank/DDBJ databases">
        <title>A long reads based de novo assembly of the rainbow trout Arlee double haploid line genome.</title>
        <authorList>
            <person name="Gao G."/>
            <person name="Palti Y."/>
        </authorList>
    </citation>
    <scope>NUCLEOTIDE SEQUENCE [LARGE SCALE GENOMIC DNA]</scope>
</reference>
<evidence type="ECO:0000256" key="11">
    <source>
        <dbReference type="PROSITE-ProRule" id="PRU00043"/>
    </source>
</evidence>
<feature type="domain" description="Cadherin" evidence="12">
    <location>
        <begin position="112"/>
        <end position="219"/>
    </location>
</feature>
<evidence type="ECO:0000256" key="4">
    <source>
        <dbReference type="ARBA" id="ARBA00022729"/>
    </source>
</evidence>
<evidence type="ECO:0000256" key="10">
    <source>
        <dbReference type="ARBA" id="ARBA00023180"/>
    </source>
</evidence>
<comment type="subcellular location">
    <subcellularLocation>
        <location evidence="1">Cell membrane</location>
        <topology evidence="1">Single-pass type I membrane protein</topology>
    </subcellularLocation>
</comment>
<dbReference type="InterPro" id="IPR013164">
    <property type="entry name" value="Cadherin_N"/>
</dbReference>
<dbReference type="Proteomes" id="UP000694395">
    <property type="component" value="Chromosome 12"/>
</dbReference>
<dbReference type="GO" id="GO:0007156">
    <property type="term" value="P:homophilic cell adhesion via plasma membrane adhesion molecules"/>
    <property type="evidence" value="ECO:0007669"/>
    <property type="project" value="InterPro"/>
</dbReference>
<dbReference type="AlphaFoldDB" id="A0A8C7U8L8"/>
<dbReference type="Ensembl" id="ENSOMYT00000104166.2">
    <property type="protein sequence ID" value="ENSOMYP00000095867.2"/>
    <property type="gene ID" value="ENSOMYG00000043662.2"/>
</dbReference>
<dbReference type="FunFam" id="2.60.40.60:FF:000002">
    <property type="entry name" value="Protocadherin alpha 2"/>
    <property type="match status" value="1"/>
</dbReference>
<dbReference type="InterPro" id="IPR015919">
    <property type="entry name" value="Cadherin-like_sf"/>
</dbReference>
<keyword evidence="4" id="KW-0732">Signal</keyword>
<keyword evidence="5" id="KW-0677">Repeat</keyword>
<evidence type="ECO:0000256" key="9">
    <source>
        <dbReference type="ARBA" id="ARBA00023136"/>
    </source>
</evidence>
<evidence type="ECO:0000313" key="14">
    <source>
        <dbReference type="Proteomes" id="UP000694395"/>
    </source>
</evidence>
<name>A0A8C7U8L8_ONCMY</name>
<reference evidence="13" key="2">
    <citation type="submission" date="2025-08" db="UniProtKB">
        <authorList>
            <consortium name="Ensembl"/>
        </authorList>
    </citation>
    <scope>IDENTIFICATION</scope>
</reference>
<evidence type="ECO:0000256" key="1">
    <source>
        <dbReference type="ARBA" id="ARBA00004251"/>
    </source>
</evidence>
<feature type="domain" description="Cadherin" evidence="12">
    <location>
        <begin position="328"/>
        <end position="432"/>
    </location>
</feature>
<keyword evidence="6 11" id="KW-0106">Calcium</keyword>
<dbReference type="FunFam" id="2.60.40.60:FF:000006">
    <property type="entry name" value="Protocadherin alpha 2"/>
    <property type="match status" value="1"/>
</dbReference>
<dbReference type="GeneTree" id="ENSGT00940000164983"/>
<dbReference type="GO" id="GO:0009653">
    <property type="term" value="P:anatomical structure morphogenesis"/>
    <property type="evidence" value="ECO:0007669"/>
    <property type="project" value="UniProtKB-ARBA"/>
</dbReference>
<proteinExistence type="predicted"/>
<evidence type="ECO:0000256" key="5">
    <source>
        <dbReference type="ARBA" id="ARBA00022737"/>
    </source>
</evidence>
<dbReference type="CDD" id="cd11304">
    <property type="entry name" value="Cadherin_repeat"/>
    <property type="match status" value="5"/>
</dbReference>
<dbReference type="SMART" id="SM00112">
    <property type="entry name" value="CA"/>
    <property type="match status" value="4"/>
</dbReference>
<evidence type="ECO:0000256" key="2">
    <source>
        <dbReference type="ARBA" id="ARBA00022475"/>
    </source>
</evidence>
<sequence length="590" mass="64985">AMRTPLCASLSLPHDGRKSTIRYTIPEELNVGSVVGNIAKDFGLGIPELYDRKLRIASDGELVVNERIDREELCGESVPCMLPLEVIVEHPLQLHRIDIDIQDLNDNSPSFLTNERFFKIAESITAGAKFTMESAHDPDVASNSLRSYSVSDNDTFLLNVKTQDGTKIPELVLKTSLDREKKAVHKLVLTAVDGGNPARSGTSEITVIVLDINDNAPQFEIQFYDVSVAENTPVGTTVLNVRATDSDQGLNGVIEYFFADQTPDTIMSLLDVDFNTGDITIKGQLDYEQIHLHKFDMMAKDKGNPQMEGQCSIKIKIADVNDNAPENIITSLTSPIPENSSPGMVIALISAKDLDGGENGKVKLIMTPGSPFTLKPSVSNHYALLTNGPLDRETFPEYYVVITAVDSGYPPLSTKKTVTVEILDVNYNPPVFSQPSYTVYVKENGTPASILRSVSASDTDMGENAKISYSILDSKVQDVSVSSYMYINSDNGSIYSMHSQEAKDHGSPSLSSNAIFVSWTRMTMPPLLFTPPLSWPLSPIGRCPGPLKQAISPLRYRQWTQTRAIMPGFPIGWQRPQTRLCSVWIFTQVR</sequence>
<keyword evidence="2" id="KW-1003">Cell membrane</keyword>
<feature type="domain" description="Cadherin" evidence="12">
    <location>
        <begin position="433"/>
        <end position="494"/>
    </location>
</feature>
<dbReference type="Gene3D" id="2.60.40.60">
    <property type="entry name" value="Cadherins"/>
    <property type="match status" value="5"/>
</dbReference>
<keyword evidence="7" id="KW-0130">Cell adhesion</keyword>
<dbReference type="Pfam" id="PF08266">
    <property type="entry name" value="Cadherin_2"/>
    <property type="match status" value="1"/>
</dbReference>
<feature type="domain" description="Cadherin" evidence="12">
    <location>
        <begin position="220"/>
        <end position="327"/>
    </location>
</feature>
<keyword evidence="14" id="KW-1185">Reference proteome</keyword>
<keyword evidence="9" id="KW-0472">Membrane</keyword>
<dbReference type="PANTHER" id="PTHR24028">
    <property type="entry name" value="CADHERIN-87A"/>
    <property type="match status" value="1"/>
</dbReference>
<dbReference type="InterPro" id="IPR002126">
    <property type="entry name" value="Cadherin-like_dom"/>
</dbReference>
<dbReference type="InterPro" id="IPR050174">
    <property type="entry name" value="Protocadherin/Cadherin-CA"/>
</dbReference>
<dbReference type="GO" id="GO:0005509">
    <property type="term" value="F:calcium ion binding"/>
    <property type="evidence" value="ECO:0007669"/>
    <property type="project" value="UniProtKB-UniRule"/>
</dbReference>
<dbReference type="Pfam" id="PF00028">
    <property type="entry name" value="Cadherin"/>
    <property type="match status" value="3"/>
</dbReference>
<dbReference type="PROSITE" id="PS00232">
    <property type="entry name" value="CADHERIN_1"/>
    <property type="match status" value="2"/>
</dbReference>
<evidence type="ECO:0000259" key="12">
    <source>
        <dbReference type="PROSITE" id="PS50268"/>
    </source>
</evidence>
<dbReference type="FunFam" id="2.60.40.60:FF:000003">
    <property type="entry name" value="Protocadherin alpha 2"/>
    <property type="match status" value="1"/>
</dbReference>
<dbReference type="PROSITE" id="PS50268">
    <property type="entry name" value="CADHERIN_2"/>
    <property type="match status" value="5"/>
</dbReference>
<feature type="domain" description="Cadherin" evidence="12">
    <location>
        <begin position="15"/>
        <end position="111"/>
    </location>
</feature>
<dbReference type="InterPro" id="IPR020894">
    <property type="entry name" value="Cadherin_CS"/>
</dbReference>
<keyword evidence="8" id="KW-1133">Transmembrane helix</keyword>
<keyword evidence="3" id="KW-0812">Transmembrane</keyword>
<evidence type="ECO:0000256" key="8">
    <source>
        <dbReference type="ARBA" id="ARBA00022989"/>
    </source>
</evidence>
<evidence type="ECO:0000313" key="13">
    <source>
        <dbReference type="Ensembl" id="ENSOMYP00000095867.2"/>
    </source>
</evidence>
<evidence type="ECO:0000256" key="3">
    <source>
        <dbReference type="ARBA" id="ARBA00022692"/>
    </source>
</evidence>
<evidence type="ECO:0000256" key="7">
    <source>
        <dbReference type="ARBA" id="ARBA00022889"/>
    </source>
</evidence>
<protein>
    <recommendedName>
        <fullName evidence="12">Cadherin domain-containing protein</fullName>
    </recommendedName>
</protein>
<keyword evidence="10" id="KW-0325">Glycoprotein</keyword>